<dbReference type="Pfam" id="PF00990">
    <property type="entry name" value="GGDEF"/>
    <property type="match status" value="1"/>
</dbReference>
<gene>
    <name evidence="6" type="ORF">ACFOEI_17510</name>
</gene>
<comment type="catalytic activity">
    <reaction evidence="2">
        <text>2 GTP = 3',3'-c-di-GMP + 2 diphosphate</text>
        <dbReference type="Rhea" id="RHEA:24898"/>
        <dbReference type="ChEBI" id="CHEBI:33019"/>
        <dbReference type="ChEBI" id="CHEBI:37565"/>
        <dbReference type="ChEBI" id="CHEBI:58805"/>
        <dbReference type="EC" id="2.7.7.65"/>
    </reaction>
</comment>
<keyword evidence="7" id="KW-1185">Reference proteome</keyword>
<evidence type="ECO:0000256" key="3">
    <source>
        <dbReference type="SAM" id="Coils"/>
    </source>
</evidence>
<dbReference type="CDD" id="cd01949">
    <property type="entry name" value="GGDEF"/>
    <property type="match status" value="1"/>
</dbReference>
<evidence type="ECO:0000313" key="6">
    <source>
        <dbReference type="EMBL" id="MFC3293848.1"/>
    </source>
</evidence>
<dbReference type="Gene3D" id="1.10.3210.10">
    <property type="entry name" value="Hypothetical protein af1432"/>
    <property type="match status" value="1"/>
</dbReference>
<dbReference type="PANTHER" id="PTHR45138">
    <property type="entry name" value="REGULATORY COMPONENTS OF SENSORY TRANSDUCTION SYSTEM"/>
    <property type="match status" value="1"/>
</dbReference>
<dbReference type="NCBIfam" id="TIGR00254">
    <property type="entry name" value="GGDEF"/>
    <property type="match status" value="1"/>
</dbReference>
<dbReference type="SMART" id="SM00267">
    <property type="entry name" value="GGDEF"/>
    <property type="match status" value="1"/>
</dbReference>
<keyword evidence="3" id="KW-0175">Coiled coil</keyword>
<evidence type="ECO:0000256" key="2">
    <source>
        <dbReference type="ARBA" id="ARBA00034247"/>
    </source>
</evidence>
<protein>
    <recommendedName>
        <fullName evidence="1">diguanylate cyclase</fullName>
        <ecNumber evidence="1">2.7.7.65</ecNumber>
    </recommendedName>
</protein>
<dbReference type="InterPro" id="IPR043128">
    <property type="entry name" value="Rev_trsase/Diguanyl_cyclase"/>
</dbReference>
<dbReference type="PROSITE" id="PS50887">
    <property type="entry name" value="GGDEF"/>
    <property type="match status" value="1"/>
</dbReference>
<dbReference type="Pfam" id="PF08668">
    <property type="entry name" value="HDOD"/>
    <property type="match status" value="1"/>
</dbReference>
<name>A0ABV7M4P5_9GAMM</name>
<feature type="domain" description="HDOD" evidence="5">
    <location>
        <begin position="30"/>
        <end position="225"/>
    </location>
</feature>
<organism evidence="6 7">
    <name type="scientific">Modicisalibacter luteus</name>
    <dbReference type="NCBI Taxonomy" id="453962"/>
    <lineage>
        <taxon>Bacteria</taxon>
        <taxon>Pseudomonadati</taxon>
        <taxon>Pseudomonadota</taxon>
        <taxon>Gammaproteobacteria</taxon>
        <taxon>Oceanospirillales</taxon>
        <taxon>Halomonadaceae</taxon>
        <taxon>Modicisalibacter</taxon>
    </lineage>
</organism>
<dbReference type="InterPro" id="IPR013976">
    <property type="entry name" value="HDOD"/>
</dbReference>
<dbReference type="SUPFAM" id="SSF55073">
    <property type="entry name" value="Nucleotide cyclase"/>
    <property type="match status" value="1"/>
</dbReference>
<dbReference type="Proteomes" id="UP001595640">
    <property type="component" value="Unassembled WGS sequence"/>
</dbReference>
<dbReference type="Gene3D" id="3.30.70.270">
    <property type="match status" value="1"/>
</dbReference>
<evidence type="ECO:0000259" key="5">
    <source>
        <dbReference type="PROSITE" id="PS51833"/>
    </source>
</evidence>
<dbReference type="PANTHER" id="PTHR45138:SF9">
    <property type="entry name" value="DIGUANYLATE CYCLASE DGCM-RELATED"/>
    <property type="match status" value="1"/>
</dbReference>
<feature type="domain" description="GGDEF" evidence="4">
    <location>
        <begin position="376"/>
        <end position="513"/>
    </location>
</feature>
<dbReference type="PROSITE" id="PS51833">
    <property type="entry name" value="HDOD"/>
    <property type="match status" value="1"/>
</dbReference>
<sequence>MIWAPGKAIERRTTMLPYGLRQSLEQCTNLPSLPSAVLRVVELARDPESSIQQIVSTLGTDPALSVRVLSLANTVYFTQSRPVEDLQQAVSRIGMERTLSLALGCSLVTGTESQAFPGMDLERYWQRSLICALNAKSLAETLGLDAESGALYTASLLQDIGMLALYAADAAHYRPLIESATDHVSLLHEERRLYGADHAEVGAWLAAQWKLSERTTQWIARSHDGLERSDSREAQTRNCLIASGTLADAWLKGEAALSMAMASLEEYFGLDSPKMIAKIMSLQEQLPSVVALYDIALPQPLDANQLMYEAKLLLAERNARLQQDLLRQQQEIESLRRQQETLSHQASVDPLTGLFNRRYMEQRLEALFDQASADSNSLSIIFIDLDRFKNINDEFGHTVGDEVLRGFAAILSGMFDDDEAITGRYGGEEFVVVLPGVGSDVARQRVKEIRRQVDAKAAVNCHGAPILVTASYGIAVMEEAGRFANIRELIETADQCMYQSKRNGCNRVTVVTAPVTTAPT</sequence>
<evidence type="ECO:0000313" key="7">
    <source>
        <dbReference type="Proteomes" id="UP001595640"/>
    </source>
</evidence>
<dbReference type="InterPro" id="IPR050469">
    <property type="entry name" value="Diguanylate_Cyclase"/>
</dbReference>
<evidence type="ECO:0000256" key="1">
    <source>
        <dbReference type="ARBA" id="ARBA00012528"/>
    </source>
</evidence>
<dbReference type="RefSeq" id="WP_156817403.1">
    <property type="nucleotide sequence ID" value="NZ_BMXD01000001.1"/>
</dbReference>
<comment type="caution">
    <text evidence="6">The sequence shown here is derived from an EMBL/GenBank/DDBJ whole genome shotgun (WGS) entry which is preliminary data.</text>
</comment>
<evidence type="ECO:0000259" key="4">
    <source>
        <dbReference type="PROSITE" id="PS50887"/>
    </source>
</evidence>
<dbReference type="SUPFAM" id="SSF109604">
    <property type="entry name" value="HD-domain/PDEase-like"/>
    <property type="match status" value="1"/>
</dbReference>
<dbReference type="EMBL" id="JBHRUH010000031">
    <property type="protein sequence ID" value="MFC3293848.1"/>
    <property type="molecule type" value="Genomic_DNA"/>
</dbReference>
<reference evidence="7" key="1">
    <citation type="journal article" date="2019" name="Int. J. Syst. Evol. Microbiol.">
        <title>The Global Catalogue of Microorganisms (GCM) 10K type strain sequencing project: providing services to taxonomists for standard genome sequencing and annotation.</title>
        <authorList>
            <consortium name="The Broad Institute Genomics Platform"/>
            <consortium name="The Broad Institute Genome Sequencing Center for Infectious Disease"/>
            <person name="Wu L."/>
            <person name="Ma J."/>
        </authorList>
    </citation>
    <scope>NUCLEOTIDE SEQUENCE [LARGE SCALE GENOMIC DNA]</scope>
    <source>
        <strain evidence="7">KCTC 12847</strain>
    </source>
</reference>
<feature type="coiled-coil region" evidence="3">
    <location>
        <begin position="318"/>
        <end position="345"/>
    </location>
</feature>
<proteinExistence type="predicted"/>
<dbReference type="EC" id="2.7.7.65" evidence="1"/>
<dbReference type="InterPro" id="IPR000160">
    <property type="entry name" value="GGDEF_dom"/>
</dbReference>
<dbReference type="InterPro" id="IPR029787">
    <property type="entry name" value="Nucleotide_cyclase"/>
</dbReference>
<accession>A0ABV7M4P5</accession>